<organism evidence="1 2">
    <name type="scientific">Deinobacterium chartae</name>
    <dbReference type="NCBI Taxonomy" id="521158"/>
    <lineage>
        <taxon>Bacteria</taxon>
        <taxon>Thermotogati</taxon>
        <taxon>Deinococcota</taxon>
        <taxon>Deinococci</taxon>
        <taxon>Deinococcales</taxon>
        <taxon>Deinococcaceae</taxon>
        <taxon>Deinobacterium</taxon>
    </lineage>
</organism>
<keyword evidence="2" id="KW-1185">Reference proteome</keyword>
<evidence type="ECO:0000313" key="2">
    <source>
        <dbReference type="Proteomes" id="UP000569951"/>
    </source>
</evidence>
<protein>
    <submittedName>
        <fullName evidence="1">Fe2+ or Zn2+ uptake regulation protein</fullName>
    </submittedName>
</protein>
<dbReference type="RefSeq" id="WP_183984951.1">
    <property type="nucleotide sequence ID" value="NZ_JACHHG010000003.1"/>
</dbReference>
<dbReference type="Gene3D" id="1.10.10.10">
    <property type="entry name" value="Winged helix-like DNA-binding domain superfamily/Winged helix DNA-binding domain"/>
    <property type="match status" value="1"/>
</dbReference>
<dbReference type="InterPro" id="IPR036390">
    <property type="entry name" value="WH_DNA-bd_sf"/>
</dbReference>
<accession>A0A841HZ31</accession>
<dbReference type="AlphaFoldDB" id="A0A841HZ31"/>
<dbReference type="EMBL" id="JACHHG010000003">
    <property type="protein sequence ID" value="MBB6097470.1"/>
    <property type="molecule type" value="Genomic_DNA"/>
</dbReference>
<dbReference type="Proteomes" id="UP000569951">
    <property type="component" value="Unassembled WGS sequence"/>
</dbReference>
<evidence type="ECO:0000313" key="1">
    <source>
        <dbReference type="EMBL" id="MBB6097470.1"/>
    </source>
</evidence>
<reference evidence="1 2" key="1">
    <citation type="submission" date="2020-08" db="EMBL/GenBank/DDBJ databases">
        <title>Genomic Encyclopedia of Type Strains, Phase IV (KMG-IV): sequencing the most valuable type-strain genomes for metagenomic binning, comparative biology and taxonomic classification.</title>
        <authorList>
            <person name="Goeker M."/>
        </authorList>
    </citation>
    <scope>NUCLEOTIDE SEQUENCE [LARGE SCALE GENOMIC DNA]</scope>
    <source>
        <strain evidence="1 2">DSM 21458</strain>
    </source>
</reference>
<sequence length="149" mass="16664">MNRKVHQKSAVLWVLESLRPHELPDEEQIYRRASAILPGLSHAATHRVLSELVSSGRIAEVVQTGQPTRYDVAPSGRVYLHLSDLDRTDPLSLDLKDALERLRHEVECHIPEVHLDSIEVVVSGTTRLKYRRLEADESADQGGSSTRAG</sequence>
<comment type="caution">
    <text evidence="1">The sequence shown here is derived from an EMBL/GenBank/DDBJ whole genome shotgun (WGS) entry which is preliminary data.</text>
</comment>
<dbReference type="SUPFAM" id="SSF46785">
    <property type="entry name" value="Winged helix' DNA-binding domain"/>
    <property type="match status" value="1"/>
</dbReference>
<gene>
    <name evidence="1" type="ORF">HNR42_000887</name>
</gene>
<proteinExistence type="predicted"/>
<dbReference type="InterPro" id="IPR036388">
    <property type="entry name" value="WH-like_DNA-bd_sf"/>
</dbReference>
<name>A0A841HZ31_9DEIO</name>